<evidence type="ECO:0000313" key="3">
    <source>
        <dbReference type="Proteomes" id="UP000192907"/>
    </source>
</evidence>
<sequence>MRQVLVWAFALGALWACEEKNPYANRVATAEQSAATPEGQVSSGNQTGATPEEQTQEAENLSEEALTVTQLICQSNEFSGVQAAFDAACVNGQASVALATALEQPYDGAGDPVINLLQSDDVNGVSQFLVITSLKVAVSPADVLAQANALNEADFSEGNATVTQTEISSVAGDGAPIMLSTEIQFDLNVSVGIINVNDVRILSKEFLVLDSETQLMGYRSVLKAGEPDNEDNILANQISFWVPQEDGSTVLITISQQHADNRGQHATAETTFQGVARRSLLDTYALFGGQ</sequence>
<reference evidence="3" key="1">
    <citation type="submission" date="2017-04" db="EMBL/GenBank/DDBJ databases">
        <authorList>
            <person name="Varghese N."/>
            <person name="Submissions S."/>
        </authorList>
    </citation>
    <scope>NUCLEOTIDE SEQUENCE [LARGE SCALE GENOMIC DNA]</scope>
    <source>
        <strain evidence="3">RKEM611</strain>
    </source>
</reference>
<evidence type="ECO:0000256" key="1">
    <source>
        <dbReference type="SAM" id="MobiDB-lite"/>
    </source>
</evidence>
<dbReference type="Proteomes" id="UP000192907">
    <property type="component" value="Unassembled WGS sequence"/>
</dbReference>
<feature type="compositionally biased region" description="Polar residues" evidence="1">
    <location>
        <begin position="30"/>
        <end position="53"/>
    </location>
</feature>
<protein>
    <submittedName>
        <fullName evidence="2">Uncharacterized protein</fullName>
    </submittedName>
</protein>
<proteinExistence type="predicted"/>
<keyword evidence="3" id="KW-1185">Reference proteome</keyword>
<name>A0A1Y6BA66_9BACT</name>
<feature type="region of interest" description="Disordered" evidence="1">
    <location>
        <begin position="28"/>
        <end position="61"/>
    </location>
</feature>
<dbReference type="STRING" id="1513793.SAMN06296036_103146"/>
<organism evidence="2 3">
    <name type="scientific">Pseudobacteriovorax antillogorgiicola</name>
    <dbReference type="NCBI Taxonomy" id="1513793"/>
    <lineage>
        <taxon>Bacteria</taxon>
        <taxon>Pseudomonadati</taxon>
        <taxon>Bdellovibrionota</taxon>
        <taxon>Oligoflexia</taxon>
        <taxon>Oligoflexales</taxon>
        <taxon>Pseudobacteriovoracaceae</taxon>
        <taxon>Pseudobacteriovorax</taxon>
    </lineage>
</organism>
<dbReference type="OrthoDB" id="9993567at2"/>
<evidence type="ECO:0000313" key="2">
    <source>
        <dbReference type="EMBL" id="SMF00905.1"/>
    </source>
</evidence>
<gene>
    <name evidence="2" type="ORF">SAMN06296036_103146</name>
</gene>
<dbReference type="EMBL" id="FWZT01000003">
    <property type="protein sequence ID" value="SMF00905.1"/>
    <property type="molecule type" value="Genomic_DNA"/>
</dbReference>
<dbReference type="AlphaFoldDB" id="A0A1Y6BA66"/>
<accession>A0A1Y6BA66</accession>
<dbReference type="RefSeq" id="WP_132316109.1">
    <property type="nucleotide sequence ID" value="NZ_FWZT01000003.1"/>
</dbReference>